<protein>
    <recommendedName>
        <fullName evidence="3">DUF4276 family protein</fullName>
    </recommendedName>
</protein>
<dbReference type="Proteomes" id="UP001524383">
    <property type="component" value="Unassembled WGS sequence"/>
</dbReference>
<dbReference type="EMBL" id="VOTZ01000005">
    <property type="protein sequence ID" value="MCQ1537993.1"/>
    <property type="molecule type" value="Genomic_DNA"/>
</dbReference>
<evidence type="ECO:0000313" key="2">
    <source>
        <dbReference type="Proteomes" id="UP001524383"/>
    </source>
</evidence>
<dbReference type="RefSeq" id="WP_255331929.1">
    <property type="nucleotide sequence ID" value="NZ_VOTZ01000005.1"/>
</dbReference>
<evidence type="ECO:0000313" key="1">
    <source>
        <dbReference type="EMBL" id="MCQ1537993.1"/>
    </source>
</evidence>
<reference evidence="1 2" key="1">
    <citation type="submission" date="2019-08" db="EMBL/GenBank/DDBJ databases">
        <authorList>
            <person name="Chen S.-C."/>
            <person name="Lai M.-C."/>
            <person name="You Y.-T."/>
        </authorList>
    </citation>
    <scope>NUCLEOTIDE SEQUENCE [LARGE SCALE GENOMIC DNA]</scope>
    <source>
        <strain evidence="1 2">P2F9704a</strain>
    </source>
</reference>
<keyword evidence="2" id="KW-1185">Reference proteome</keyword>
<name>A0ABD4TJN9_9EURY</name>
<gene>
    <name evidence="1" type="ORF">FTO68_03180</name>
</gene>
<organism evidence="1 2">
    <name type="scientific">Methanocalculus taiwanensis</name>
    <dbReference type="NCBI Taxonomy" id="106207"/>
    <lineage>
        <taxon>Archaea</taxon>
        <taxon>Methanobacteriati</taxon>
        <taxon>Methanobacteriota</taxon>
        <taxon>Stenosarchaea group</taxon>
        <taxon>Methanomicrobia</taxon>
        <taxon>Methanomicrobiales</taxon>
        <taxon>Methanocalculaceae</taxon>
        <taxon>Methanocalculus</taxon>
    </lineage>
</organism>
<proteinExistence type="predicted"/>
<accession>A0ABD4TJN9</accession>
<dbReference type="AlphaFoldDB" id="A0ABD4TJN9"/>
<comment type="caution">
    <text evidence="1">The sequence shown here is derived from an EMBL/GenBank/DDBJ whole genome shotgun (WGS) entry which is preliminary data.</text>
</comment>
<sequence length="172" mass="20290">MNRLFVFCEGPDDIRFFEGVLKSELREGYASVELIAYAGMKHIRVDGFIRGIGAMGDDYLMVADIDSDRTVKAKKNRLKRWYRELDTDKVIIVIKEIEGWYLAGLNDHASRSLGLRPLPGTDRITKERFNRMIPDHYVSRIDLMIEIIKRYSIKVAREKNRSFRFFYWKCLE</sequence>
<evidence type="ECO:0008006" key="3">
    <source>
        <dbReference type="Google" id="ProtNLM"/>
    </source>
</evidence>